<keyword evidence="5 10" id="KW-0418">Kinase</keyword>
<dbReference type="GO" id="GO:0005524">
    <property type="term" value="F:ATP binding"/>
    <property type="evidence" value="ECO:0007669"/>
    <property type="project" value="UniProtKB-KW"/>
</dbReference>
<feature type="domain" description="Protein kinase" evidence="8">
    <location>
        <begin position="190"/>
        <end position="497"/>
    </location>
</feature>
<dbReference type="RefSeq" id="WP_189671459.1">
    <property type="nucleotide sequence ID" value="NZ_BNAS01000009.1"/>
</dbReference>
<feature type="region of interest" description="Disordered" evidence="7">
    <location>
        <begin position="1187"/>
        <end position="1214"/>
    </location>
</feature>
<dbReference type="InterPro" id="IPR049832">
    <property type="entry name" value="BREX_PglW"/>
</dbReference>
<dbReference type="InterPro" id="IPR011528">
    <property type="entry name" value="NERD"/>
</dbReference>
<dbReference type="GO" id="GO:0004674">
    <property type="term" value="F:protein serine/threonine kinase activity"/>
    <property type="evidence" value="ECO:0007669"/>
    <property type="project" value="UniProtKB-KW"/>
</dbReference>
<evidence type="ECO:0000256" key="6">
    <source>
        <dbReference type="ARBA" id="ARBA00022840"/>
    </source>
</evidence>
<evidence type="ECO:0000313" key="10">
    <source>
        <dbReference type="EMBL" id="GHH79142.1"/>
    </source>
</evidence>
<evidence type="ECO:0000256" key="5">
    <source>
        <dbReference type="ARBA" id="ARBA00022777"/>
    </source>
</evidence>
<dbReference type="PROSITE" id="PS50011">
    <property type="entry name" value="PROTEIN_KINASE_DOM"/>
    <property type="match status" value="2"/>
</dbReference>
<dbReference type="NCBIfam" id="NF033442">
    <property type="entry name" value="BREX_PglW"/>
    <property type="match status" value="1"/>
</dbReference>
<evidence type="ECO:0000256" key="3">
    <source>
        <dbReference type="ARBA" id="ARBA00022679"/>
    </source>
</evidence>
<protein>
    <recommendedName>
        <fullName evidence="1">non-specific serine/threonine protein kinase</fullName>
        <ecNumber evidence="1">2.7.11.1</ecNumber>
    </recommendedName>
</protein>
<sequence length="1404" mass="151687">MLPDSRWIVMGEPVTPAEDKALQKVREVLPDDGVTTAWANLTFIDSNGRSAEIDVLLLSPAGFFVVELKGWHGTISGTAQRWYHGTRNVENPWLLTDRKAKRLSSLLKSYAPSPAAAKTLPFVKALVVLHGHGSMVKVDELGLSNVLRLDDYDVKTQKPQKPLQTLSQFVGALPSNPHHRIDGVQAKQVRALCDKAGFRKTPKVRMVGDFEVASSTPIAEGPDWHDVLVQLPAMPSIKRRLRLYDVPPKAPTSERTRIEQLAQREFQLTYGISNDGIAAPVDFKKTDDGPALVFDHDDASTPLSDYLAADGANLTMEERVGLITRLGEILRYAHQRHLLHRALAPARIWVTPRKRGLPRVTIRDWYFGQKDRSTDATSRWTAISGGLADLMGASNQEDWLYLAPEARQNATELPGVPLDVYGFGALAYLILTGTAPAATFAELEQVHAELGGLDPRRAAQGVPDDLAVAVTLATSVVESDRPATIDEVLGLVRDAWDEVRRQAVDEVRTPVADPLDAQTADMIADRFLVSRRRGEGSSGVALAVLDDTVGDDAGRDRELILKIARTDVAARALDNEAQILKGLDHKRVVRLLEGPLDLDGRRGLLLSDAGPETLAARLTTEGRATLGQLERFGSELLEAMSYLDGKGVFHRDIKPANLGIREDPGTRRPTLVLFDFSLATEPVENLRSGTTGYLDPYLGRGRRTVYDRAAEIYAVSATLFEMATGQLPWWGQGAGVPAHATDAPVVDPGGFEQAVAVPLTALFRRALSPDAKDRFGTVDELAVAWHEAFASLDADDDTTGADDARAARATVETLLEQSGLSARALSALARLDEAVTVGDLLGIHPMRVNSIRGLGEKYRKEIQGRIRQWRERLSTPARTNDDDASGTERVVEGLLGRLDGDTTVIRTVVGLSDKAPKFTLTWPTPAEAGQQLGLSREQVNSEIEAAVMMWTSTPAGQGSVLDAVHAEVLRILADAGRIMTVPELATALAAQRGSLLEGPARVGQGRALLRAVYELDLRMPNPALNLRRRSQGRDPLLALTESVLAEDLDAPAPTADELGDLAIDLGRQADDLVRDGVIGHVPAARALRAVLGETLGDAYLPDHRLLRLAASASDNAAVSGFEELYPRNLEVRIALEHALRGKPGRSLSVEAVRRSVSARFPEVRLPGTQVRLDELVAKVLPGVRNVDGRYETPGSNRASTATGTSLTTHGGAGTPDVDVARKLADSFSRHAALTLAVDPRRYVRATHIIASGYAARGLELLDVGSLLVQATKTLAEREGIDWSFVVGVDGLDRGSADWNMLAALVRDAVRPRWEDELARPVPLLVTNAGPLVRYGMTPLLAQFLDVGTPRPATRWLLVAKSADQPAPVLEGASVPVGPSGWLTFPSDPAALAAVAPLEIPGAPQ</sequence>
<dbReference type="SUPFAM" id="SSF56112">
    <property type="entry name" value="Protein kinase-like (PK-like)"/>
    <property type="match status" value="2"/>
</dbReference>
<dbReference type="Pfam" id="PF08378">
    <property type="entry name" value="NERD"/>
    <property type="match status" value="1"/>
</dbReference>
<dbReference type="PROSITE" id="PS50965">
    <property type="entry name" value="NERD"/>
    <property type="match status" value="1"/>
</dbReference>
<evidence type="ECO:0000256" key="4">
    <source>
        <dbReference type="ARBA" id="ARBA00022741"/>
    </source>
</evidence>
<keyword evidence="11" id="KW-1185">Reference proteome</keyword>
<keyword evidence="6" id="KW-0067">ATP-binding</keyword>
<dbReference type="SMART" id="SM00220">
    <property type="entry name" value="S_TKc"/>
    <property type="match status" value="1"/>
</dbReference>
<evidence type="ECO:0000313" key="11">
    <source>
        <dbReference type="Proteomes" id="UP000627369"/>
    </source>
</evidence>
<feature type="compositionally biased region" description="Polar residues" evidence="7">
    <location>
        <begin position="1193"/>
        <end position="1208"/>
    </location>
</feature>
<dbReference type="InterPro" id="IPR000719">
    <property type="entry name" value="Prot_kinase_dom"/>
</dbReference>
<dbReference type="EMBL" id="BNAS01000009">
    <property type="protein sequence ID" value="GHH79142.1"/>
    <property type="molecule type" value="Genomic_DNA"/>
</dbReference>
<organism evidence="10 11">
    <name type="scientific">Promicromonospora soli</name>
    <dbReference type="NCBI Taxonomy" id="2035533"/>
    <lineage>
        <taxon>Bacteria</taxon>
        <taxon>Bacillati</taxon>
        <taxon>Actinomycetota</taxon>
        <taxon>Actinomycetes</taxon>
        <taxon>Micrococcales</taxon>
        <taxon>Promicromonosporaceae</taxon>
        <taxon>Promicromonospora</taxon>
    </lineage>
</organism>
<gene>
    <name evidence="10" type="ORF">GCM10017772_44160</name>
</gene>
<dbReference type="Gene3D" id="1.10.150.20">
    <property type="entry name" value="5' to 3' exonuclease, C-terminal subdomain"/>
    <property type="match status" value="1"/>
</dbReference>
<dbReference type="Pfam" id="PF00069">
    <property type="entry name" value="Pkinase"/>
    <property type="match status" value="1"/>
</dbReference>
<keyword evidence="2" id="KW-0723">Serine/threonine-protein kinase</keyword>
<reference evidence="10" key="1">
    <citation type="journal article" date="2014" name="Int. J. Syst. Evol. Microbiol.">
        <title>Complete genome sequence of Corynebacterium casei LMG S-19264T (=DSM 44701T), isolated from a smear-ripened cheese.</title>
        <authorList>
            <consortium name="US DOE Joint Genome Institute (JGI-PGF)"/>
            <person name="Walter F."/>
            <person name="Albersmeier A."/>
            <person name="Kalinowski J."/>
            <person name="Ruckert C."/>
        </authorList>
    </citation>
    <scope>NUCLEOTIDE SEQUENCE</scope>
    <source>
        <strain evidence="10">CGMCC 4.7398</strain>
    </source>
</reference>
<evidence type="ECO:0000259" key="8">
    <source>
        <dbReference type="PROSITE" id="PS50011"/>
    </source>
</evidence>
<comment type="caution">
    <text evidence="10">The sequence shown here is derived from an EMBL/GenBank/DDBJ whole genome shotgun (WGS) entry which is preliminary data.</text>
</comment>
<dbReference type="Proteomes" id="UP000627369">
    <property type="component" value="Unassembled WGS sequence"/>
</dbReference>
<evidence type="ECO:0000259" key="9">
    <source>
        <dbReference type="PROSITE" id="PS50965"/>
    </source>
</evidence>
<dbReference type="EC" id="2.7.11.1" evidence="1"/>
<evidence type="ECO:0000256" key="2">
    <source>
        <dbReference type="ARBA" id="ARBA00022527"/>
    </source>
</evidence>
<reference evidence="10" key="2">
    <citation type="submission" date="2020-09" db="EMBL/GenBank/DDBJ databases">
        <authorList>
            <person name="Sun Q."/>
            <person name="Zhou Y."/>
        </authorList>
    </citation>
    <scope>NUCLEOTIDE SEQUENCE</scope>
    <source>
        <strain evidence="10">CGMCC 4.7398</strain>
    </source>
</reference>
<name>A0A919G6Q8_9MICO</name>
<dbReference type="PANTHER" id="PTHR43289:SF6">
    <property type="entry name" value="SERINE_THREONINE-PROTEIN KINASE NEKL-3"/>
    <property type="match status" value="1"/>
</dbReference>
<feature type="domain" description="NERD" evidence="9">
    <location>
        <begin position="13"/>
        <end position="126"/>
    </location>
</feature>
<dbReference type="InterPro" id="IPR011009">
    <property type="entry name" value="Kinase-like_dom_sf"/>
</dbReference>
<feature type="domain" description="Protein kinase" evidence="8">
    <location>
        <begin position="527"/>
        <end position="789"/>
    </location>
</feature>
<evidence type="ECO:0000256" key="7">
    <source>
        <dbReference type="SAM" id="MobiDB-lite"/>
    </source>
</evidence>
<evidence type="ECO:0000256" key="1">
    <source>
        <dbReference type="ARBA" id="ARBA00012513"/>
    </source>
</evidence>
<keyword evidence="4" id="KW-0547">Nucleotide-binding</keyword>
<keyword evidence="3" id="KW-0808">Transferase</keyword>
<accession>A0A919G6Q8</accession>
<dbReference type="PANTHER" id="PTHR43289">
    <property type="entry name" value="MITOGEN-ACTIVATED PROTEIN KINASE KINASE KINASE 20-RELATED"/>
    <property type="match status" value="1"/>
</dbReference>
<dbReference type="Gene3D" id="1.10.510.10">
    <property type="entry name" value="Transferase(Phosphotransferase) domain 1"/>
    <property type="match status" value="2"/>
</dbReference>
<proteinExistence type="predicted"/>